<reference evidence="1 2" key="2">
    <citation type="journal article" date="2018" name="Int. J. Syst. Evol. Microbiol.">
        <title>Marinobacterium aestuarii sp. nov., a benzene-degrading marine bacterium isolated from estuary sediment.</title>
        <authorList>
            <person name="Bae S.S."/>
            <person name="Jung J."/>
            <person name="Chung D."/>
            <person name="Baek K."/>
        </authorList>
    </citation>
    <scope>NUCLEOTIDE SEQUENCE [LARGE SCALE GENOMIC DNA]</scope>
    <source>
        <strain evidence="1 2">ST58-10</strain>
    </source>
</reference>
<organism evidence="1 2">
    <name type="scientific">Marinobacterium aestuarii</name>
    <dbReference type="NCBI Taxonomy" id="1821621"/>
    <lineage>
        <taxon>Bacteria</taxon>
        <taxon>Pseudomonadati</taxon>
        <taxon>Pseudomonadota</taxon>
        <taxon>Gammaproteobacteria</taxon>
        <taxon>Oceanospirillales</taxon>
        <taxon>Oceanospirillaceae</taxon>
        <taxon>Marinobacterium</taxon>
    </lineage>
</organism>
<reference evidence="2" key="1">
    <citation type="submission" date="2016-05" db="EMBL/GenBank/DDBJ databases">
        <authorList>
            <person name="Baek K."/>
            <person name="Yang S.-J."/>
        </authorList>
    </citation>
    <scope>NUCLEOTIDE SEQUENCE [LARGE SCALE GENOMIC DNA]</scope>
    <source>
        <strain evidence="2">ST58-10</strain>
    </source>
</reference>
<proteinExistence type="predicted"/>
<dbReference type="Gene3D" id="3.30.70.1900">
    <property type="match status" value="1"/>
</dbReference>
<evidence type="ECO:0000313" key="2">
    <source>
        <dbReference type="Proteomes" id="UP000078070"/>
    </source>
</evidence>
<dbReference type="Proteomes" id="UP000078070">
    <property type="component" value="Chromosome"/>
</dbReference>
<accession>A0A1A9EWN1</accession>
<evidence type="ECO:0000313" key="1">
    <source>
        <dbReference type="EMBL" id="ANG62222.1"/>
    </source>
</evidence>
<evidence type="ECO:0008006" key="3">
    <source>
        <dbReference type="Google" id="ProtNLM"/>
    </source>
</evidence>
<dbReference type="RefSeq" id="WP_067379795.1">
    <property type="nucleotide sequence ID" value="NZ_CP015839.1"/>
</dbReference>
<dbReference type="OrthoDB" id="9787241at2"/>
<sequence>MNSGEFCTTFIAGPAITTLLFHAYPERSFFLPAHPGSMLRGALGHALLSRFCNCGTSGHRSECFYVHLFEGYRRANQDGIPAVMFTPIDQDRHLRAGQHFRFRLNLIGLSKALQTAVQSAMTTALLKGLGESDIPCRLQQVTPITQQILLSGAATTLELVTPWLIKRRGRPLQADEFRVHDLLVALAQRQRMVNRHFELDLPVPDNKDLLTLADQLTVTSQLQDVCWQRHSQRQASRHPLQGVMGQLRIQHPNPEGLLPLGQLLANGTALHGGGKTSFGLGALQLTAPASTQHNFNTVTGTAL</sequence>
<dbReference type="KEGG" id="mars:A8C75_06765"/>
<dbReference type="AlphaFoldDB" id="A0A1A9EWN1"/>
<name>A0A1A9EWN1_9GAMM</name>
<dbReference type="EMBL" id="CP015839">
    <property type="protein sequence ID" value="ANG62222.1"/>
    <property type="molecule type" value="Genomic_DNA"/>
</dbReference>
<gene>
    <name evidence="1" type="ORF">A8C75_06765</name>
</gene>
<protein>
    <recommendedName>
        <fullName evidence="3">CRISPR-associated protein Cas6 C-terminal domain-containing protein</fullName>
    </recommendedName>
</protein>
<dbReference type="STRING" id="1821621.A8C75_06765"/>
<keyword evidence="2" id="KW-1185">Reference proteome</keyword>